<feature type="transmembrane region" description="Helical" evidence="1">
    <location>
        <begin position="518"/>
        <end position="539"/>
    </location>
</feature>
<accession>A0ABV7WPQ1</accession>
<sequence length="1030" mass="111847">MNSIIEAFARHKIAPNAVMFIVIFLGLVGLNRINTQYLPDFDLSLIIVSTPWEGASTEDVQKGLAIPVENAILALKDVDRVSTTSIEGRTSMTVTLKDSAESVSQMISEIEKSIATLELPDGVGDSVVEALSIPDPVADVLIYGDLSYDELSAIAKRAEQSLKNAGISQIEITGLPTESVVAELNINTLLSMNVGIGALADQINRNNATAPAGIAGENSIANQLRFNEKESTAEDIARQVVRINNQPMPLNQIATVSTQYDESEAKIYFQDLPAIKLSLSRGSGEDTLDAAESLTQWQESFSTTLPKDVNIHIYNEAYDFVKSRIKIILDNGIGGLLIVLIVLFIFLNHRLAWWVAVGVPVSFLATFIFLELSGNSINVISLLGFLIALGVIVDDAIVVGENAYANMENGDDAETAAIKAAKKMLPAVFASSVTTVAAFLPLLLVGGVAGAFAKGVPIVIIMAIAASLIECFIILPGHLAHSFKKGNVNKPNKFRQSFEQKFNWFRENVIRKLVTHAVNYRATTFSLVVLLLVLSITLLTTGRVKFVFFPAIQAPELQINVEFSEGSKASAVEDYLMDLKTALKNIEQEAESKFINTIVLETNKGAIEQGALFIQFETDRSETVNNEFITNTLDKDVPKPANLISIAFVEGEQGPSNNGINLRLVNEDTTQLLRASQFIRDELAKLNSLTEIKDDLPLGAEQISLTLTPDAQALGITTADLARNIRTLVDGTLVQNLQLNGDEFELTLRVYAEQTDNWFLLSQLPIALGNGDSKPLSALAVPTANRSIAQLGRVNGELSAEITANKLNDTVNINEVNRIIDTELRAKFSEQFPNVKLLLEGDQASQGDFFEDVKIGGMLGLLLIFIALAWVFESWVWPFAVMSAIPFALTGAIAGHWVLGLELSVLSIYGIFGLSGIIINDSIVLVSFYRDLRAKGMAIKDAVVEASVQRFRAVLLTTLTTVGGLSPLLFESSFDAQFLIPLAAVIAFGLMYGIVLILFFVPAMLVSLENATAMIKRVKSGEEQVVVQHG</sequence>
<keyword evidence="3" id="KW-1185">Reference proteome</keyword>
<evidence type="ECO:0000313" key="3">
    <source>
        <dbReference type="Proteomes" id="UP001595710"/>
    </source>
</evidence>
<protein>
    <submittedName>
        <fullName evidence="2">Efflux RND transporter permease subunit</fullName>
    </submittedName>
</protein>
<keyword evidence="1" id="KW-0472">Membrane</keyword>
<reference evidence="3" key="1">
    <citation type="journal article" date="2019" name="Int. J. Syst. Evol. Microbiol.">
        <title>The Global Catalogue of Microorganisms (GCM) 10K type strain sequencing project: providing services to taxonomists for standard genome sequencing and annotation.</title>
        <authorList>
            <consortium name="The Broad Institute Genomics Platform"/>
            <consortium name="The Broad Institute Genome Sequencing Center for Infectious Disease"/>
            <person name="Wu L."/>
            <person name="Ma J."/>
        </authorList>
    </citation>
    <scope>NUCLEOTIDE SEQUENCE [LARGE SCALE GENOMIC DNA]</scope>
    <source>
        <strain evidence="3">CECT 8288</strain>
    </source>
</reference>
<dbReference type="Proteomes" id="UP001595710">
    <property type="component" value="Unassembled WGS sequence"/>
</dbReference>
<feature type="transmembrane region" description="Helical" evidence="1">
    <location>
        <begin position="351"/>
        <end position="370"/>
    </location>
</feature>
<feature type="transmembrane region" description="Helical" evidence="1">
    <location>
        <begin position="12"/>
        <end position="30"/>
    </location>
</feature>
<dbReference type="PRINTS" id="PR00702">
    <property type="entry name" value="ACRIFLAVINRP"/>
</dbReference>
<dbReference type="EMBL" id="JBHRYN010000006">
    <property type="protein sequence ID" value="MFC3700771.1"/>
    <property type="molecule type" value="Genomic_DNA"/>
</dbReference>
<evidence type="ECO:0000256" key="1">
    <source>
        <dbReference type="SAM" id="Phobius"/>
    </source>
</evidence>
<dbReference type="Gene3D" id="1.20.1640.10">
    <property type="entry name" value="Multidrug efflux transporter AcrB transmembrane domain"/>
    <property type="match status" value="2"/>
</dbReference>
<feature type="transmembrane region" description="Helical" evidence="1">
    <location>
        <begin position="905"/>
        <end position="929"/>
    </location>
</feature>
<feature type="transmembrane region" description="Helical" evidence="1">
    <location>
        <begin position="855"/>
        <end position="872"/>
    </location>
</feature>
<feature type="transmembrane region" description="Helical" evidence="1">
    <location>
        <begin position="982"/>
        <end position="1008"/>
    </location>
</feature>
<feature type="transmembrane region" description="Helical" evidence="1">
    <location>
        <begin position="427"/>
        <end position="449"/>
    </location>
</feature>
<dbReference type="InterPro" id="IPR027463">
    <property type="entry name" value="AcrB_DN_DC_subdom"/>
</dbReference>
<dbReference type="Gene3D" id="3.30.2090.10">
    <property type="entry name" value="Multidrug efflux transporter AcrB TolC docking domain, DN and DC subdomains"/>
    <property type="match status" value="2"/>
</dbReference>
<dbReference type="Gene3D" id="3.30.70.1440">
    <property type="entry name" value="Multidrug efflux transporter AcrB pore domain"/>
    <property type="match status" value="1"/>
</dbReference>
<dbReference type="SUPFAM" id="SSF82714">
    <property type="entry name" value="Multidrug efflux transporter AcrB TolC docking domain, DN and DC subdomains"/>
    <property type="match status" value="2"/>
</dbReference>
<feature type="transmembrane region" description="Helical" evidence="1">
    <location>
        <begin position="950"/>
        <end position="970"/>
    </location>
</feature>
<gene>
    <name evidence="2" type="ORF">ACFOND_03885</name>
</gene>
<name>A0ABV7WPQ1_9GAMM</name>
<evidence type="ECO:0000313" key="2">
    <source>
        <dbReference type="EMBL" id="MFC3700771.1"/>
    </source>
</evidence>
<dbReference type="SUPFAM" id="SSF82866">
    <property type="entry name" value="Multidrug efflux transporter AcrB transmembrane domain"/>
    <property type="match status" value="2"/>
</dbReference>
<feature type="transmembrane region" description="Helical" evidence="1">
    <location>
        <begin position="376"/>
        <end position="399"/>
    </location>
</feature>
<organism evidence="2 3">
    <name type="scientific">Reinekea marina</name>
    <dbReference type="NCBI Taxonomy" id="1310421"/>
    <lineage>
        <taxon>Bacteria</taxon>
        <taxon>Pseudomonadati</taxon>
        <taxon>Pseudomonadota</taxon>
        <taxon>Gammaproteobacteria</taxon>
        <taxon>Oceanospirillales</taxon>
        <taxon>Saccharospirillaceae</taxon>
        <taxon>Reinekea</taxon>
    </lineage>
</organism>
<keyword evidence="1" id="KW-1133">Transmembrane helix</keyword>
<feature type="transmembrane region" description="Helical" evidence="1">
    <location>
        <begin position="455"/>
        <end position="475"/>
    </location>
</feature>
<dbReference type="Pfam" id="PF00873">
    <property type="entry name" value="ACR_tran"/>
    <property type="match status" value="1"/>
</dbReference>
<dbReference type="InterPro" id="IPR001036">
    <property type="entry name" value="Acrflvin-R"/>
</dbReference>
<dbReference type="SUPFAM" id="SSF82693">
    <property type="entry name" value="Multidrug efflux transporter AcrB pore domain, PN1, PN2, PC1 and PC2 subdomains"/>
    <property type="match status" value="1"/>
</dbReference>
<comment type="caution">
    <text evidence="2">The sequence shown here is derived from an EMBL/GenBank/DDBJ whole genome shotgun (WGS) entry which is preliminary data.</text>
</comment>
<dbReference type="Gene3D" id="3.30.70.1320">
    <property type="entry name" value="Multidrug efflux transporter AcrB pore domain like"/>
    <property type="match status" value="1"/>
</dbReference>
<dbReference type="Gene3D" id="3.30.70.1430">
    <property type="entry name" value="Multidrug efflux transporter AcrB pore domain"/>
    <property type="match status" value="2"/>
</dbReference>
<dbReference type="RefSeq" id="WP_290281038.1">
    <property type="nucleotide sequence ID" value="NZ_JAUFQI010000001.1"/>
</dbReference>
<feature type="transmembrane region" description="Helical" evidence="1">
    <location>
        <begin position="327"/>
        <end position="346"/>
    </location>
</feature>
<feature type="transmembrane region" description="Helical" evidence="1">
    <location>
        <begin position="879"/>
        <end position="899"/>
    </location>
</feature>
<proteinExistence type="predicted"/>
<keyword evidence="1" id="KW-0812">Transmembrane</keyword>
<dbReference type="PANTHER" id="PTHR32063:SF33">
    <property type="entry name" value="RND SUPERFAMILY EFFLUX PUMP PERMEASE COMPONENT"/>
    <property type="match status" value="1"/>
</dbReference>
<dbReference type="PANTHER" id="PTHR32063">
    <property type="match status" value="1"/>
</dbReference>